<dbReference type="Pfam" id="PF05901">
    <property type="entry name" value="Excalibur"/>
    <property type="match status" value="1"/>
</dbReference>
<gene>
    <name evidence="2" type="ORF">IU459_02335</name>
</gene>
<feature type="domain" description="Excalibur calcium-binding" evidence="1">
    <location>
        <begin position="41"/>
        <end position="77"/>
    </location>
</feature>
<protein>
    <submittedName>
        <fullName evidence="2">Excalibur calcium-binding domain-containing protein</fullName>
    </submittedName>
</protein>
<dbReference type="EMBL" id="JADLQX010000001">
    <property type="protein sequence ID" value="MBF6296377.1"/>
    <property type="molecule type" value="Genomic_DNA"/>
</dbReference>
<evidence type="ECO:0000259" key="1">
    <source>
        <dbReference type="SMART" id="SM00894"/>
    </source>
</evidence>
<accession>A0ABS0CIE7</accession>
<proteinExistence type="predicted"/>
<keyword evidence="3" id="KW-1185">Reference proteome</keyword>
<dbReference type="InterPro" id="IPR008613">
    <property type="entry name" value="Excalibur_Ca-bd_domain"/>
</dbReference>
<dbReference type="SMART" id="SM00894">
    <property type="entry name" value="Excalibur"/>
    <property type="match status" value="1"/>
</dbReference>
<dbReference type="RefSeq" id="WP_195127728.1">
    <property type="nucleotide sequence ID" value="NZ_JADLQX010000001.1"/>
</dbReference>
<evidence type="ECO:0000313" key="2">
    <source>
        <dbReference type="EMBL" id="MBF6296377.1"/>
    </source>
</evidence>
<evidence type="ECO:0000313" key="3">
    <source>
        <dbReference type="Proteomes" id="UP000702209"/>
    </source>
</evidence>
<organism evidence="2 3">
    <name type="scientific">Nocardia amamiensis</name>
    <dbReference type="NCBI Taxonomy" id="404578"/>
    <lineage>
        <taxon>Bacteria</taxon>
        <taxon>Bacillati</taxon>
        <taxon>Actinomycetota</taxon>
        <taxon>Actinomycetes</taxon>
        <taxon>Mycobacteriales</taxon>
        <taxon>Nocardiaceae</taxon>
        <taxon>Nocardia</taxon>
    </lineage>
</organism>
<dbReference type="Proteomes" id="UP000702209">
    <property type="component" value="Unassembled WGS sequence"/>
</dbReference>
<comment type="caution">
    <text evidence="2">The sequence shown here is derived from an EMBL/GenBank/DDBJ whole genome shotgun (WGS) entry which is preliminary data.</text>
</comment>
<sequence>MKTTLLRTVLGIASACLLTIAVLVLGLSVAAAEPGDAAPTYYKNCAAVRDAGKAPLLRGEPGYAPHLDRDNDGIACE</sequence>
<reference evidence="2 3" key="1">
    <citation type="submission" date="2020-10" db="EMBL/GenBank/DDBJ databases">
        <title>Identification of Nocardia species via Next-generation sequencing and recognition of intraspecies genetic diversity.</title>
        <authorList>
            <person name="Li P."/>
            <person name="Li P."/>
            <person name="Lu B."/>
        </authorList>
    </citation>
    <scope>NUCLEOTIDE SEQUENCE [LARGE SCALE GENOMIC DNA]</scope>
    <source>
        <strain evidence="2 3">BJ06-0157</strain>
    </source>
</reference>
<name>A0ABS0CIE7_9NOCA</name>